<evidence type="ECO:0000313" key="11">
    <source>
        <dbReference type="Proteomes" id="UP000440614"/>
    </source>
</evidence>
<sequence length="185" mass="21193">MKTFRIIVLLLVLGINATAQENQNFAKILDTYVGTWVYQKNDTVFKIKFQKGQQLWTKKTANGLYGGYYLSVNGRVLEDYMGELPTCWDVLKECQPNNLFIWAYSPYTDELGSLGIIFYDQRKRHFGGKGITGGYIQLLSPTKIRWKLDEEKGIWNETEGDESISDAGRRPIGFSVPDDVIMTKE</sequence>
<evidence type="ECO:0000313" key="3">
    <source>
        <dbReference type="EMBL" id="KAB4305419.1"/>
    </source>
</evidence>
<organism evidence="7 9">
    <name type="scientific">Bacteroides thetaiotaomicron</name>
    <dbReference type="NCBI Taxonomy" id="818"/>
    <lineage>
        <taxon>Bacteria</taxon>
        <taxon>Pseudomonadati</taxon>
        <taxon>Bacteroidota</taxon>
        <taxon>Bacteroidia</taxon>
        <taxon>Bacteroidales</taxon>
        <taxon>Bacteroidaceae</taxon>
        <taxon>Bacteroides</taxon>
    </lineage>
</organism>
<evidence type="ECO:0000259" key="2">
    <source>
        <dbReference type="Pfam" id="PF20448"/>
    </source>
</evidence>
<dbReference type="Proteomes" id="UP000284785">
    <property type="component" value="Unassembled WGS sequence"/>
</dbReference>
<dbReference type="Proteomes" id="UP000436858">
    <property type="component" value="Unassembled WGS sequence"/>
</dbReference>
<dbReference type="Proteomes" id="UP001217776">
    <property type="component" value="Unassembled WGS sequence"/>
</dbReference>
<protein>
    <recommendedName>
        <fullName evidence="2">DUF6705 domain-containing protein</fullName>
    </recommendedName>
</protein>
<dbReference type="EMBL" id="CP083680">
    <property type="protein sequence ID" value="UYU65628.1"/>
    <property type="molecule type" value="Genomic_DNA"/>
</dbReference>
<dbReference type="KEGG" id="btho:Btheta7330_00021"/>
<evidence type="ECO:0000256" key="1">
    <source>
        <dbReference type="SAM" id="SignalP"/>
    </source>
</evidence>
<evidence type="ECO:0000313" key="8">
    <source>
        <dbReference type="EMBL" id="UYU65628.1"/>
    </source>
</evidence>
<dbReference type="Pfam" id="PF20448">
    <property type="entry name" value="DUF6705"/>
    <property type="match status" value="1"/>
</dbReference>
<dbReference type="RefSeq" id="WP_008767363.1">
    <property type="nucleotide sequence ID" value="NZ_BAABXH010000001.1"/>
</dbReference>
<dbReference type="OMA" id="HWELNEE"/>
<dbReference type="EMBL" id="WCSY01000037">
    <property type="protein sequence ID" value="KAB4305419.1"/>
    <property type="molecule type" value="Genomic_DNA"/>
</dbReference>
<feature type="domain" description="DUF6705" evidence="2">
    <location>
        <begin position="1"/>
        <end position="185"/>
    </location>
</feature>
<dbReference type="Proteomes" id="UP000460317">
    <property type="component" value="Unassembled WGS sequence"/>
</dbReference>
<evidence type="ECO:0000313" key="10">
    <source>
        <dbReference type="Proteomes" id="UP000436858"/>
    </source>
</evidence>
<accession>A0A0P0F4C2</accession>
<evidence type="ECO:0000313" key="9">
    <source>
        <dbReference type="Proteomes" id="UP000284785"/>
    </source>
</evidence>
<gene>
    <name evidence="7" type="ORF">DW780_16815</name>
    <name evidence="5" type="ORF">GAN91_10390</name>
    <name evidence="4" type="ORF">GAN93_06120</name>
    <name evidence="3" type="ORF">GAO51_26065</name>
    <name evidence="8" type="ORF">KQP68_18900</name>
    <name evidence="6" type="ORF">PO127_12570</name>
</gene>
<evidence type="ECO:0000313" key="6">
    <source>
        <dbReference type="EMBL" id="MDC2236575.1"/>
    </source>
</evidence>
<proteinExistence type="predicted"/>
<evidence type="ECO:0000313" key="13">
    <source>
        <dbReference type="Proteomes" id="UP001156218"/>
    </source>
</evidence>
<dbReference type="InterPro" id="IPR046551">
    <property type="entry name" value="DUF6705"/>
</dbReference>
<dbReference type="AlphaFoldDB" id="A0A0P0F4C2"/>
<name>A0A0P0F4C2_BACT4</name>
<reference evidence="6" key="4">
    <citation type="submission" date="2022-10" db="EMBL/GenBank/DDBJ databases">
        <title>Human gut microbiome strain richness.</title>
        <authorList>
            <person name="Chen-Liaw A."/>
        </authorList>
    </citation>
    <scope>NUCLEOTIDE SEQUENCE</scope>
    <source>
        <strain evidence="6">1001283st1_A3_1001283B150304_161114</strain>
    </source>
</reference>
<dbReference type="EMBL" id="WCSB01000004">
    <property type="protein sequence ID" value="KAB4453866.1"/>
    <property type="molecule type" value="Genomic_DNA"/>
</dbReference>
<feature type="chain" id="PRO_5002964644" description="DUF6705 domain-containing protein" evidence="1">
    <location>
        <begin position="20"/>
        <end position="185"/>
    </location>
</feature>
<evidence type="ECO:0000313" key="7">
    <source>
        <dbReference type="EMBL" id="RHD86157.1"/>
    </source>
</evidence>
<dbReference type="GeneID" id="60924280"/>
<evidence type="ECO:0000313" key="5">
    <source>
        <dbReference type="EMBL" id="KAB4483003.1"/>
    </source>
</evidence>
<accession>C6IHI1</accession>
<feature type="signal peptide" evidence="1">
    <location>
        <begin position="1"/>
        <end position="19"/>
    </location>
</feature>
<evidence type="ECO:0000313" key="4">
    <source>
        <dbReference type="EMBL" id="KAB4453866.1"/>
    </source>
</evidence>
<reference evidence="7 9" key="1">
    <citation type="submission" date="2018-08" db="EMBL/GenBank/DDBJ databases">
        <title>A genome reference for cultivated species of the human gut microbiota.</title>
        <authorList>
            <person name="Zou Y."/>
            <person name="Xue W."/>
            <person name="Luo G."/>
        </authorList>
    </citation>
    <scope>NUCLEOTIDE SEQUENCE [LARGE SCALE GENOMIC DNA]</scope>
    <source>
        <strain evidence="7 9">AM30-26</strain>
    </source>
</reference>
<evidence type="ECO:0000313" key="12">
    <source>
        <dbReference type="Proteomes" id="UP000460317"/>
    </source>
</evidence>
<dbReference type="EMBL" id="QSJP01000015">
    <property type="protein sequence ID" value="RHD86157.1"/>
    <property type="molecule type" value="Genomic_DNA"/>
</dbReference>
<keyword evidence="1" id="KW-0732">Signal</keyword>
<dbReference type="EMBL" id="JAQNVG010000018">
    <property type="protein sequence ID" value="MDC2236575.1"/>
    <property type="molecule type" value="Genomic_DNA"/>
</dbReference>
<reference evidence="8 13" key="3">
    <citation type="submission" date="2021-06" db="EMBL/GenBank/DDBJ databases">
        <title>Interrogation of the integrated mobile genetic elements in gut-associated Bacteroides with a consensus prediction approach.</title>
        <authorList>
            <person name="Campbell D.E."/>
            <person name="Leigh J.R."/>
            <person name="Kim T."/>
            <person name="England W."/>
            <person name="Whitaker R.J."/>
            <person name="Degnan P.H."/>
        </authorList>
    </citation>
    <scope>NUCLEOTIDE SEQUENCE [LARGE SCALE GENOMIC DNA]</scope>
    <source>
        <strain evidence="8 13">WAL8669</strain>
    </source>
</reference>
<dbReference type="Proteomes" id="UP001156218">
    <property type="component" value="Chromosome"/>
</dbReference>
<reference evidence="10 11" key="2">
    <citation type="journal article" date="2019" name="Nat. Med.">
        <title>A library of human gut bacterial isolates paired with longitudinal multiomics data enables mechanistic microbiome research.</title>
        <authorList>
            <person name="Poyet M."/>
            <person name="Groussin M."/>
            <person name="Gibbons S.M."/>
            <person name="Avila-Pacheco J."/>
            <person name="Jiang X."/>
            <person name="Kearney S.M."/>
            <person name="Perrotta A.R."/>
            <person name="Berdy B."/>
            <person name="Zhao S."/>
            <person name="Lieberman T.D."/>
            <person name="Swanson P.K."/>
            <person name="Smith M."/>
            <person name="Roesemann S."/>
            <person name="Alexander J.E."/>
            <person name="Rich S.A."/>
            <person name="Livny J."/>
            <person name="Vlamakis H."/>
            <person name="Clish C."/>
            <person name="Bullock K."/>
            <person name="Deik A."/>
            <person name="Scott J."/>
            <person name="Pierce K.A."/>
            <person name="Xavier R.J."/>
            <person name="Alm E.J."/>
        </authorList>
    </citation>
    <scope>NUCLEOTIDE SEQUENCE [LARGE SCALE GENOMIC DNA]</scope>
    <source>
        <strain evidence="5 10">BIOML-A162</strain>
        <strain evidence="4 12">BIOML-A165</strain>
        <strain evidence="3 11">BIOML-A188</strain>
    </source>
</reference>
<dbReference type="Proteomes" id="UP000440614">
    <property type="component" value="Unassembled WGS sequence"/>
</dbReference>
<dbReference type="EMBL" id="WCRY01000008">
    <property type="protein sequence ID" value="KAB4483003.1"/>
    <property type="molecule type" value="Genomic_DNA"/>
</dbReference>